<dbReference type="InterPro" id="IPR001736">
    <property type="entry name" value="PLipase_D/transphosphatidylase"/>
</dbReference>
<dbReference type="GO" id="GO:0004630">
    <property type="term" value="F:phospholipase D activity"/>
    <property type="evidence" value="ECO:0007669"/>
    <property type="project" value="UniProtKB-UniRule"/>
</dbReference>
<protein>
    <recommendedName>
        <fullName evidence="7">Phospholipase</fullName>
        <ecNumber evidence="7">3.1.4.4</ecNumber>
    </recommendedName>
</protein>
<feature type="region of interest" description="Disordered" evidence="8">
    <location>
        <begin position="1"/>
        <end position="25"/>
    </location>
</feature>
<feature type="compositionally biased region" description="Acidic residues" evidence="8">
    <location>
        <begin position="818"/>
        <end position="828"/>
    </location>
</feature>
<dbReference type="InterPro" id="IPR016555">
    <property type="entry name" value="PLipase_D_euk"/>
</dbReference>
<comment type="catalytic activity">
    <reaction evidence="1 7">
        <text>a 1,2-diacyl-sn-glycero-3-phosphocholine + H2O = a 1,2-diacyl-sn-glycero-3-phosphate + choline + H(+)</text>
        <dbReference type="Rhea" id="RHEA:14445"/>
        <dbReference type="ChEBI" id="CHEBI:15354"/>
        <dbReference type="ChEBI" id="CHEBI:15377"/>
        <dbReference type="ChEBI" id="CHEBI:15378"/>
        <dbReference type="ChEBI" id="CHEBI:57643"/>
        <dbReference type="ChEBI" id="CHEBI:58608"/>
        <dbReference type="EC" id="3.1.4.4"/>
    </reaction>
</comment>
<accession>Q23DB1</accession>
<keyword evidence="4 7" id="KW-0378">Hydrolase</keyword>
<comment type="similarity">
    <text evidence="2 7">Belongs to the phospholipase D family.</text>
</comment>
<dbReference type="GeneID" id="7839752"/>
<dbReference type="STRING" id="312017.Q23DB1"/>
<dbReference type="Proteomes" id="UP000009168">
    <property type="component" value="Unassembled WGS sequence"/>
</dbReference>
<evidence type="ECO:0000256" key="5">
    <source>
        <dbReference type="ARBA" id="ARBA00022963"/>
    </source>
</evidence>
<dbReference type="SMART" id="SM00155">
    <property type="entry name" value="PLDc"/>
    <property type="match status" value="2"/>
</dbReference>
<dbReference type="RefSeq" id="XP_001014775.2">
    <property type="nucleotide sequence ID" value="XM_001014775.2"/>
</dbReference>
<dbReference type="GO" id="GO:0035091">
    <property type="term" value="F:phosphatidylinositol binding"/>
    <property type="evidence" value="ECO:0007669"/>
    <property type="project" value="InterPro"/>
</dbReference>
<dbReference type="GO" id="GO:0035556">
    <property type="term" value="P:intracellular signal transduction"/>
    <property type="evidence" value="ECO:0007669"/>
    <property type="project" value="InterPro"/>
</dbReference>
<dbReference type="AlphaFoldDB" id="Q23DB1"/>
<keyword evidence="11" id="KW-1185">Reference proteome</keyword>
<dbReference type="eggNOG" id="KOG1329">
    <property type="taxonomic scope" value="Eukaryota"/>
</dbReference>
<dbReference type="InParanoid" id="Q23DB1"/>
<dbReference type="SUPFAM" id="SSF64268">
    <property type="entry name" value="PX domain"/>
    <property type="match status" value="1"/>
</dbReference>
<evidence type="ECO:0000259" key="9">
    <source>
        <dbReference type="PROSITE" id="PS50035"/>
    </source>
</evidence>
<dbReference type="CDD" id="cd09141">
    <property type="entry name" value="PLDc_vPLD1_2_yPLD_like_2"/>
    <property type="match status" value="1"/>
</dbReference>
<reference evidence="11" key="1">
    <citation type="journal article" date="2006" name="PLoS Biol.">
        <title>Macronuclear genome sequence of the ciliate Tetrahymena thermophila, a model eukaryote.</title>
        <authorList>
            <person name="Eisen J.A."/>
            <person name="Coyne R.S."/>
            <person name="Wu M."/>
            <person name="Wu D."/>
            <person name="Thiagarajan M."/>
            <person name="Wortman J.R."/>
            <person name="Badger J.H."/>
            <person name="Ren Q."/>
            <person name="Amedeo P."/>
            <person name="Jones K.M."/>
            <person name="Tallon L.J."/>
            <person name="Delcher A.L."/>
            <person name="Salzberg S.L."/>
            <person name="Silva J.C."/>
            <person name="Haas B.J."/>
            <person name="Majoros W.H."/>
            <person name="Farzad M."/>
            <person name="Carlton J.M."/>
            <person name="Smith R.K. Jr."/>
            <person name="Garg J."/>
            <person name="Pearlman R.E."/>
            <person name="Karrer K.M."/>
            <person name="Sun L."/>
            <person name="Manning G."/>
            <person name="Elde N.C."/>
            <person name="Turkewitz A.P."/>
            <person name="Asai D.J."/>
            <person name="Wilkes D.E."/>
            <person name="Wang Y."/>
            <person name="Cai H."/>
            <person name="Collins K."/>
            <person name="Stewart B.A."/>
            <person name="Lee S.R."/>
            <person name="Wilamowska K."/>
            <person name="Weinberg Z."/>
            <person name="Ruzzo W.L."/>
            <person name="Wloga D."/>
            <person name="Gaertig J."/>
            <person name="Frankel J."/>
            <person name="Tsao C.-C."/>
            <person name="Gorovsky M.A."/>
            <person name="Keeling P.J."/>
            <person name="Waller R.F."/>
            <person name="Patron N.J."/>
            <person name="Cherry J.M."/>
            <person name="Stover N.A."/>
            <person name="Krieger C.J."/>
            <person name="del Toro C."/>
            <person name="Ryder H.F."/>
            <person name="Williamson S.C."/>
            <person name="Barbeau R.A."/>
            <person name="Hamilton E.P."/>
            <person name="Orias E."/>
        </authorList>
    </citation>
    <scope>NUCLEOTIDE SEQUENCE [LARGE SCALE GENOMIC DNA]</scope>
    <source>
        <strain evidence="11">SB210</strain>
    </source>
</reference>
<gene>
    <name evidence="10" type="ORF">TTHERM_00048790</name>
</gene>
<dbReference type="GO" id="GO:0005886">
    <property type="term" value="C:plasma membrane"/>
    <property type="evidence" value="ECO:0007669"/>
    <property type="project" value="TreeGrafter"/>
</dbReference>
<feature type="domain" description="PLD phosphodiesterase" evidence="9">
    <location>
        <begin position="419"/>
        <end position="446"/>
    </location>
</feature>
<evidence type="ECO:0000256" key="7">
    <source>
        <dbReference type="PIRNR" id="PIRNR009376"/>
    </source>
</evidence>
<evidence type="ECO:0000256" key="2">
    <source>
        <dbReference type="ARBA" id="ARBA00008664"/>
    </source>
</evidence>
<dbReference type="FunFam" id="3.30.870.10:FF:000011">
    <property type="entry name" value="Phospholipase"/>
    <property type="match status" value="1"/>
</dbReference>
<dbReference type="KEGG" id="tet:TTHERM_00048790"/>
<keyword evidence="3" id="KW-0677">Repeat</keyword>
<evidence type="ECO:0000256" key="4">
    <source>
        <dbReference type="ARBA" id="ARBA00022801"/>
    </source>
</evidence>
<dbReference type="Pfam" id="PF00787">
    <property type="entry name" value="PX"/>
    <property type="match status" value="1"/>
</dbReference>
<dbReference type="PROSITE" id="PS50035">
    <property type="entry name" value="PLD"/>
    <property type="match status" value="2"/>
</dbReference>
<dbReference type="PANTHER" id="PTHR18896">
    <property type="entry name" value="PHOSPHOLIPASE D"/>
    <property type="match status" value="1"/>
</dbReference>
<dbReference type="Gene3D" id="3.30.1520.10">
    <property type="entry name" value="Phox-like domain"/>
    <property type="match status" value="1"/>
</dbReference>
<feature type="domain" description="PLD phosphodiesterase" evidence="9">
    <location>
        <begin position="999"/>
        <end position="1026"/>
    </location>
</feature>
<dbReference type="HOGENOM" id="CLU_000690_2_0_1"/>
<dbReference type="EMBL" id="GG662712">
    <property type="protein sequence ID" value="EAR94491.2"/>
    <property type="molecule type" value="Genomic_DNA"/>
</dbReference>
<organism evidence="10 11">
    <name type="scientific">Tetrahymena thermophila (strain SB210)</name>
    <dbReference type="NCBI Taxonomy" id="312017"/>
    <lineage>
        <taxon>Eukaryota</taxon>
        <taxon>Sar</taxon>
        <taxon>Alveolata</taxon>
        <taxon>Ciliophora</taxon>
        <taxon>Intramacronucleata</taxon>
        <taxon>Oligohymenophorea</taxon>
        <taxon>Hymenostomatida</taxon>
        <taxon>Tetrahymenina</taxon>
        <taxon>Tetrahymenidae</taxon>
        <taxon>Tetrahymena</taxon>
    </lineage>
</organism>
<dbReference type="InterPro" id="IPR025202">
    <property type="entry name" value="PLD-like_dom"/>
</dbReference>
<evidence type="ECO:0000313" key="10">
    <source>
        <dbReference type="EMBL" id="EAR94491.2"/>
    </source>
</evidence>
<dbReference type="InterPro" id="IPR015679">
    <property type="entry name" value="PLipase_D_fam"/>
</dbReference>
<dbReference type="SUPFAM" id="SSF56024">
    <property type="entry name" value="Phospholipase D/nuclease"/>
    <property type="match status" value="2"/>
</dbReference>
<dbReference type="OrthoDB" id="419078at2759"/>
<sequence length="1173" mass="137472">MKKNTTDKGEYSFEDQNSLDEQDDRNQISINASAKESFARAYNLQIQKVEAILLSEFISNIKLKLRPEDYVTKKNDENLRLDEYVFIFKVVFNDQEWKIRKRFSDFQNLDKQMRKLAEDTGINEQQLYPIPKTEGSQNIQQMFDLFFLYLTQCIQFPVLDKSEPFQEFLEISAINHQGHKKFKECFMVKKAGGRTNESRCVRCGVFWGRWNKRYFCVTSDGVSISKGRSENECQIREMIMFDYDFYVNYGLQETGYQKGIRLNSSNRKLTLEAPTLFLFFDFLMGLKEAIEESPYLGTHRFASFSPIRQKNNCKWYVDGENYFKDVYKYIKRAQSEIFITDWWLSAQFYLVRPIQGEKQSSRIDLLLKQKAEEKVKVFIIVYREPKVALTIDSHYTKTNLMGQHQNIKVIRHPKTLIPFMWSHHEKMVVIDQKVGFLGGLDICYGRMDNQKHHLFDVVEEKGQGQFWPGIDFSNGRTKDYSNVKDFLRSEIDRRKDPRLPWHDIAMRVVGDAVIDMSRHFIQYWNFALADLELKRAKENKFVLRMRQNESVDSKRKSERESGFLNKIKKKWKKFRESSIIGDSKKNVEDEQEQEEQKQEIQQNLIDENQDALYDQDMIATNKSHLSFQKQNQNDLYFNQLMRQSQISHTANRGQEKSFLSNQSKIQISDKLPNQNGMVINEKVEEENQSDQSQQIYFKKLESNESQKSQNNYNQIFNSSPVIQQQQSNRVLQSAFPVLQSKTSDQIIPVTEIQQANRVRSLSTDNLKVDVLEQQFLDLLNDVRKIKDEDASKGYYESQDQKENEAISKSVKKRKNSDDSDSSVETVDQEQQDIILDNKKIIHTVKGKSDCQMVRSSSLWSCGVKETECSIHIAYIQLIGQAQHFIYIENQFFISGTAGDPVKNNIAQALVSRIKQAHQNNEQFRIIVVVPLLPGFEGEIHGNSGVLKVQLHWEYQTICRGGNSIYEILENENIPNPDKYISFYGLRTHAQKAGQDPVTEIVYVHSKLMIVDDRVVIMGSANINDRSMKGSRDSEIAMVVEDKEHITTVMGGQQYQSSKFAYTLRQSLFQEHFGLQEKEMVDPLDNDFFEKIQTNSKKNTWIYREIFRCYPDDNIKVSSDYEEFKKKRNLALYPNLKDQITGYAVEFPKRFLENEDLRLKRSQKEFYCPDINFT</sequence>
<dbReference type="PANTHER" id="PTHR18896:SF76">
    <property type="entry name" value="PHOSPHOLIPASE"/>
    <property type="match status" value="1"/>
</dbReference>
<dbReference type="EC" id="3.1.4.4" evidence="7"/>
<dbReference type="Gene3D" id="3.30.870.10">
    <property type="entry name" value="Endonuclease Chain A"/>
    <property type="match status" value="2"/>
</dbReference>
<feature type="region of interest" description="Disordered" evidence="8">
    <location>
        <begin position="792"/>
        <end position="828"/>
    </location>
</feature>
<dbReference type="Pfam" id="PF00614">
    <property type="entry name" value="PLDc"/>
    <property type="match status" value="1"/>
</dbReference>
<dbReference type="InterPro" id="IPR001683">
    <property type="entry name" value="PX_dom"/>
</dbReference>
<name>Q23DB1_TETTS</name>
<dbReference type="GO" id="GO:0006654">
    <property type="term" value="P:phosphatidic acid biosynthetic process"/>
    <property type="evidence" value="ECO:0007669"/>
    <property type="project" value="InterPro"/>
</dbReference>
<proteinExistence type="inferred from homology"/>
<evidence type="ECO:0000256" key="6">
    <source>
        <dbReference type="ARBA" id="ARBA00023098"/>
    </source>
</evidence>
<feature type="compositionally biased region" description="Basic and acidic residues" evidence="8">
    <location>
        <begin position="1"/>
        <end position="11"/>
    </location>
</feature>
<dbReference type="PIRSF" id="PIRSF009376">
    <property type="entry name" value="Phospholipase_D_euk"/>
    <property type="match status" value="1"/>
</dbReference>
<evidence type="ECO:0000256" key="3">
    <source>
        <dbReference type="ARBA" id="ARBA00022737"/>
    </source>
</evidence>
<dbReference type="Pfam" id="PF13091">
    <property type="entry name" value="PLDc_2"/>
    <property type="match status" value="1"/>
</dbReference>
<dbReference type="InterPro" id="IPR036871">
    <property type="entry name" value="PX_dom_sf"/>
</dbReference>
<evidence type="ECO:0000313" key="11">
    <source>
        <dbReference type="Proteomes" id="UP000009168"/>
    </source>
</evidence>
<dbReference type="GO" id="GO:0009395">
    <property type="term" value="P:phospholipid catabolic process"/>
    <property type="evidence" value="ECO:0007669"/>
    <property type="project" value="TreeGrafter"/>
</dbReference>
<keyword evidence="5 7" id="KW-0442">Lipid degradation</keyword>
<keyword evidence="6" id="KW-0443">Lipid metabolism</keyword>
<evidence type="ECO:0000256" key="1">
    <source>
        <dbReference type="ARBA" id="ARBA00000798"/>
    </source>
</evidence>
<dbReference type="CDD" id="cd09138">
    <property type="entry name" value="PLDc_vPLD1_2_yPLD_like_1"/>
    <property type="match status" value="1"/>
</dbReference>
<evidence type="ECO:0000256" key="8">
    <source>
        <dbReference type="SAM" id="MobiDB-lite"/>
    </source>
</evidence>
<dbReference type="CDD" id="cd06093">
    <property type="entry name" value="PX_domain"/>
    <property type="match status" value="1"/>
</dbReference>